<protein>
    <submittedName>
        <fullName evidence="2">Uncharacterized protein</fullName>
    </submittedName>
</protein>
<comment type="caution">
    <text evidence="2">The sequence shown here is derived from an EMBL/GenBank/DDBJ whole genome shotgun (WGS) entry which is preliminary data.</text>
</comment>
<feature type="compositionally biased region" description="Polar residues" evidence="1">
    <location>
        <begin position="242"/>
        <end position="253"/>
    </location>
</feature>
<dbReference type="PANTHER" id="PTHR34494">
    <property type="entry name" value="PROTEIN CBG25024"/>
    <property type="match status" value="1"/>
</dbReference>
<reference evidence="2 3" key="1">
    <citation type="journal article" date="2019" name="Sci. Rep.">
        <title>Orb-weaving spider Araneus ventricosus genome elucidates the spidroin gene catalogue.</title>
        <authorList>
            <person name="Kono N."/>
            <person name="Nakamura H."/>
            <person name="Ohtoshi R."/>
            <person name="Moran D.A.P."/>
            <person name="Shinohara A."/>
            <person name="Yoshida Y."/>
            <person name="Fujiwara M."/>
            <person name="Mori M."/>
            <person name="Tomita M."/>
            <person name="Arakawa K."/>
        </authorList>
    </citation>
    <scope>NUCLEOTIDE SEQUENCE [LARGE SCALE GENOMIC DNA]</scope>
</reference>
<feature type="region of interest" description="Disordered" evidence="1">
    <location>
        <begin position="217"/>
        <end position="264"/>
    </location>
</feature>
<dbReference type="EMBL" id="BGPR01038018">
    <property type="protein sequence ID" value="GBO13782.1"/>
    <property type="molecule type" value="Genomic_DNA"/>
</dbReference>
<name>A0A4Y2UNH4_ARAVE</name>
<sequence length="534" mass="58607">MNFFSNVLDSIPVVGHVKGVIHYAAGDTDGGNRAMYQASRTSAVVTGSVVGGVLGGPAGAVGGAVYAGSMTDIVVSAATKKPQGIVQHCENVADDIKQGKNPTVSILTTTVHVGLDAVGGLGMGGISNATAKSVGSEVAANVGKGMIEKSVKISAEEAAKFTVRKASETVAKKTVETVIKKTAEKVVSETAEIVAVQAFTAIAYTAERAALEAIEQKQAQAKERKTEREATRNENNSRGRKQSGTGSGSNQPPKGNRDGSETRRCNNSKEFLDFLELLKEILDSNCNESFGKIIFDILKNLKPGQINYLMKLIKDLNHLGTTKIVLENVIKIFVSNRQIEFNFTNFLSFMEFVKTYVNNTIEDLSVSSLGTGESSLNVPNEQRRTSLIEAIKKIPDLLKKMVDTFFKIKAEIETEVANGAVIPDFRDIFSAVYHYFKHRIVPGDGIFSVKEYYDWIRRLLQRVRALPDYSDLERGRIPKNEIVYEMYVAVFGRRIRIIIKKYEGAIVLSSCYVVIKIYLDDEEGYIFVNGQRLE</sequence>
<evidence type="ECO:0000256" key="1">
    <source>
        <dbReference type="SAM" id="MobiDB-lite"/>
    </source>
</evidence>
<gene>
    <name evidence="2" type="ORF">AVEN_223725_1</name>
</gene>
<keyword evidence="3" id="KW-1185">Reference proteome</keyword>
<dbReference type="Proteomes" id="UP000499080">
    <property type="component" value="Unassembled WGS sequence"/>
</dbReference>
<feature type="compositionally biased region" description="Basic and acidic residues" evidence="1">
    <location>
        <begin position="220"/>
        <end position="237"/>
    </location>
</feature>
<dbReference type="AlphaFoldDB" id="A0A4Y2UNH4"/>
<accession>A0A4Y2UNH4</accession>
<feature type="compositionally biased region" description="Basic and acidic residues" evidence="1">
    <location>
        <begin position="255"/>
        <end position="264"/>
    </location>
</feature>
<evidence type="ECO:0000313" key="2">
    <source>
        <dbReference type="EMBL" id="GBO13782.1"/>
    </source>
</evidence>
<dbReference type="OrthoDB" id="6162903at2759"/>
<evidence type="ECO:0000313" key="3">
    <source>
        <dbReference type="Proteomes" id="UP000499080"/>
    </source>
</evidence>
<proteinExistence type="predicted"/>
<organism evidence="2 3">
    <name type="scientific">Araneus ventricosus</name>
    <name type="common">Orbweaver spider</name>
    <name type="synonym">Epeira ventricosa</name>
    <dbReference type="NCBI Taxonomy" id="182803"/>
    <lineage>
        <taxon>Eukaryota</taxon>
        <taxon>Metazoa</taxon>
        <taxon>Ecdysozoa</taxon>
        <taxon>Arthropoda</taxon>
        <taxon>Chelicerata</taxon>
        <taxon>Arachnida</taxon>
        <taxon>Araneae</taxon>
        <taxon>Araneomorphae</taxon>
        <taxon>Entelegynae</taxon>
        <taxon>Araneoidea</taxon>
        <taxon>Araneidae</taxon>
        <taxon>Araneus</taxon>
    </lineage>
</organism>
<dbReference type="PANTHER" id="PTHR34494:SF1">
    <property type="entry name" value="PROTEIN CBG25024"/>
    <property type="match status" value="1"/>
</dbReference>